<name>A0AAD5M6I1_PYTIN</name>
<comment type="caution">
    <text evidence="5">The sequence shown here is derived from an EMBL/GenBank/DDBJ whole genome shotgun (WGS) entry which is preliminary data.</text>
</comment>
<feature type="region of interest" description="Disordered" evidence="3">
    <location>
        <begin position="1"/>
        <end position="286"/>
    </location>
</feature>
<accession>A0AAD5M6I1</accession>
<dbReference type="Pfam" id="PF08698">
    <property type="entry name" value="Fcf2"/>
    <property type="match status" value="1"/>
</dbReference>
<dbReference type="Proteomes" id="UP001209570">
    <property type="component" value="Unassembled WGS sequence"/>
</dbReference>
<keyword evidence="6" id="KW-1185">Reference proteome</keyword>
<feature type="compositionally biased region" description="Polar residues" evidence="3">
    <location>
        <begin position="1"/>
        <end position="10"/>
    </location>
</feature>
<evidence type="ECO:0000256" key="3">
    <source>
        <dbReference type="SAM" id="MobiDB-lite"/>
    </source>
</evidence>
<dbReference type="GO" id="GO:0006396">
    <property type="term" value="P:RNA processing"/>
    <property type="evidence" value="ECO:0007669"/>
    <property type="project" value="TreeGrafter"/>
</dbReference>
<protein>
    <recommendedName>
        <fullName evidence="4">Fcf2 pre-rRNA processing C-terminal domain-containing protein</fullName>
    </recommendedName>
</protein>
<comment type="subcellular location">
    <subcellularLocation>
        <location evidence="1">Nucleus</location>
        <location evidence="1">Nucleolus</location>
    </subcellularLocation>
</comment>
<dbReference type="InterPro" id="IPR014810">
    <property type="entry name" value="Fcf2_C"/>
</dbReference>
<feature type="compositionally biased region" description="Acidic residues" evidence="3">
    <location>
        <begin position="204"/>
        <end position="247"/>
    </location>
</feature>
<evidence type="ECO:0000256" key="2">
    <source>
        <dbReference type="ARBA" id="ARBA00023242"/>
    </source>
</evidence>
<organism evidence="5 6">
    <name type="scientific">Pythium insidiosum</name>
    <name type="common">Pythiosis disease agent</name>
    <dbReference type="NCBI Taxonomy" id="114742"/>
    <lineage>
        <taxon>Eukaryota</taxon>
        <taxon>Sar</taxon>
        <taxon>Stramenopiles</taxon>
        <taxon>Oomycota</taxon>
        <taxon>Peronosporomycetes</taxon>
        <taxon>Pythiales</taxon>
        <taxon>Pythiaceae</taxon>
        <taxon>Pythium</taxon>
    </lineage>
</organism>
<feature type="domain" description="Fcf2 pre-rRNA processing C-terminal" evidence="4">
    <location>
        <begin position="345"/>
        <end position="437"/>
    </location>
</feature>
<gene>
    <name evidence="5" type="ORF">P43SY_008643</name>
</gene>
<dbReference type="PANTHER" id="PTHR21686">
    <property type="entry name" value="DEOXYNUCLEOTIDYLTRANSFERASE TERMINAL-INTERACTING PROTEIN 2"/>
    <property type="match status" value="1"/>
</dbReference>
<sequence length="464" mass="50787">MVTTRRTSARLQEKQEAAAAASGSDADSAVTPTSARASPRTRRSASKTTPTSATRTRKTPQSSGGKRGRPRKSPTQEEQEAAAAETSTVMEAANAQEEQVTKQLFQGVEEDDGEETASASAEEVETMESVDETADEPSAVDAADAKEGAAVDTEELASDDTVEEAAEVVDVEETTEEEVEDNAVSAAEEPEPEEKQEQEQAEKSDEEEEIVMMEESEEEEEEEEAEAEAEAAAEDAAGDEDDNEEDILAFAQLAASGISLSRSAQSSDKKSGDATASSKLSLVPDTLDSGAASRTKFIDFKGSKLAQGAKLVAETASREETKVLSSQLNRVAKSNRQRQEATDASSAGRKWFGMESHEMTEDARRDFALLRMRNYLDPKKFYKTSDHSKNLPKFFQFGTVVEGAHEFKSARLTKKERQQTFTDEIMADDQIRTYTKRVFSQIQDARVGKGKRKKAKTNLNHRRF</sequence>
<dbReference type="AlphaFoldDB" id="A0AAD5M6I1"/>
<dbReference type="GO" id="GO:0005730">
    <property type="term" value="C:nucleolus"/>
    <property type="evidence" value="ECO:0007669"/>
    <property type="project" value="UniProtKB-SubCell"/>
</dbReference>
<feature type="region of interest" description="Disordered" evidence="3">
    <location>
        <begin position="328"/>
        <end position="349"/>
    </location>
</feature>
<evidence type="ECO:0000256" key="1">
    <source>
        <dbReference type="ARBA" id="ARBA00004604"/>
    </source>
</evidence>
<evidence type="ECO:0000313" key="6">
    <source>
        <dbReference type="Proteomes" id="UP001209570"/>
    </source>
</evidence>
<dbReference type="InterPro" id="IPR039883">
    <property type="entry name" value="Fcf2/DNTTIP2"/>
</dbReference>
<dbReference type="EMBL" id="JAKCXM010000299">
    <property type="protein sequence ID" value="KAJ0396342.1"/>
    <property type="molecule type" value="Genomic_DNA"/>
</dbReference>
<feature type="compositionally biased region" description="Acidic residues" evidence="3">
    <location>
        <begin position="152"/>
        <end position="181"/>
    </location>
</feature>
<feature type="compositionally biased region" description="Acidic residues" evidence="3">
    <location>
        <begin position="122"/>
        <end position="135"/>
    </location>
</feature>
<reference evidence="5" key="1">
    <citation type="submission" date="2021-12" db="EMBL/GenBank/DDBJ databases">
        <title>Prjna785345.</title>
        <authorList>
            <person name="Rujirawat T."/>
            <person name="Krajaejun T."/>
        </authorList>
    </citation>
    <scope>NUCLEOTIDE SEQUENCE</scope>
    <source>
        <strain evidence="5">Pi057C3</strain>
    </source>
</reference>
<dbReference type="GO" id="GO:0003723">
    <property type="term" value="F:RNA binding"/>
    <property type="evidence" value="ECO:0007669"/>
    <property type="project" value="TreeGrafter"/>
</dbReference>
<feature type="compositionally biased region" description="Low complexity" evidence="3">
    <location>
        <begin position="17"/>
        <end position="38"/>
    </location>
</feature>
<dbReference type="PANTHER" id="PTHR21686:SF12">
    <property type="entry name" value="DEOXYNUCLEOTIDYLTRANSFERASE TERMINAL-INTERACTING PROTEIN 2"/>
    <property type="match status" value="1"/>
</dbReference>
<keyword evidence="2" id="KW-0539">Nucleus</keyword>
<evidence type="ECO:0000259" key="4">
    <source>
        <dbReference type="Pfam" id="PF08698"/>
    </source>
</evidence>
<feature type="compositionally biased region" description="Basic and acidic residues" evidence="3">
    <location>
        <begin position="193"/>
        <end position="203"/>
    </location>
</feature>
<proteinExistence type="predicted"/>
<evidence type="ECO:0000313" key="5">
    <source>
        <dbReference type="EMBL" id="KAJ0396342.1"/>
    </source>
</evidence>